<evidence type="ECO:0000313" key="6">
    <source>
        <dbReference type="Proteomes" id="UP000302139"/>
    </source>
</evidence>
<organism evidence="3 6">
    <name type="scientific">Streptomyces avermitilis</name>
    <dbReference type="NCBI Taxonomy" id="33903"/>
    <lineage>
        <taxon>Bacteria</taxon>
        <taxon>Bacillati</taxon>
        <taxon>Actinomycetota</taxon>
        <taxon>Actinomycetes</taxon>
        <taxon>Kitasatosporales</taxon>
        <taxon>Streptomycetaceae</taxon>
        <taxon>Streptomyces</taxon>
    </lineage>
</organism>
<dbReference type="PRINTS" id="PR00111">
    <property type="entry name" value="ABHYDROLASE"/>
</dbReference>
<evidence type="ECO:0000313" key="3">
    <source>
        <dbReference type="EMBL" id="GDY69599.1"/>
    </source>
</evidence>
<evidence type="ECO:0000256" key="1">
    <source>
        <dbReference type="SAM" id="MobiDB-lite"/>
    </source>
</evidence>
<dbReference type="GeneID" id="41537666"/>
<accession>A0A4D4MDA8</accession>
<reference evidence="3 6" key="2">
    <citation type="submission" date="2019-04" db="EMBL/GenBank/DDBJ databases">
        <title>Draft genome sequences of Streptomyces avermitilis NBRC 14893.</title>
        <authorList>
            <person name="Komaki H."/>
            <person name="Tamura T."/>
            <person name="Hosoyama A."/>
        </authorList>
    </citation>
    <scope>NUCLEOTIDE SEQUENCE [LARGE SCALE GENOMIC DNA]</scope>
    <source>
        <strain evidence="3 6">NBRC 14893</strain>
    </source>
</reference>
<dbReference type="GO" id="GO:0003824">
    <property type="term" value="F:catalytic activity"/>
    <property type="evidence" value="ECO:0007669"/>
    <property type="project" value="InterPro"/>
</dbReference>
<dbReference type="PANTHER" id="PTHR43194">
    <property type="entry name" value="HYDROLASE ALPHA/BETA FOLD FAMILY"/>
    <property type="match status" value="1"/>
</dbReference>
<dbReference type="InterPro" id="IPR029058">
    <property type="entry name" value="AB_hydrolase_fold"/>
</dbReference>
<evidence type="ECO:0000259" key="2">
    <source>
        <dbReference type="Pfam" id="PF12697"/>
    </source>
</evidence>
<dbReference type="AlphaFoldDB" id="A0A4D4MDA8"/>
<dbReference type="PRINTS" id="PR00412">
    <property type="entry name" value="EPOXHYDRLASE"/>
</dbReference>
<dbReference type="Pfam" id="PF12697">
    <property type="entry name" value="Abhydrolase_6"/>
    <property type="match status" value="1"/>
</dbReference>
<dbReference type="EMBL" id="BJHY01000002">
    <property type="protein sequence ID" value="GDY79854.1"/>
    <property type="molecule type" value="Genomic_DNA"/>
</dbReference>
<dbReference type="RefSeq" id="WP_078936734.1">
    <property type="nucleotide sequence ID" value="NZ_BAABTN010000031.1"/>
</dbReference>
<dbReference type="InterPro" id="IPR000639">
    <property type="entry name" value="Epox_hydrolase-like"/>
</dbReference>
<dbReference type="InterPro" id="IPR050228">
    <property type="entry name" value="Carboxylesterase_BioH"/>
</dbReference>
<reference evidence="4 5" key="1">
    <citation type="submission" date="2019-04" db="EMBL/GenBank/DDBJ databases">
        <title>Draft genome sequences of Streptomyces avermitilis ATCC 31267.</title>
        <authorList>
            <person name="Komaki H."/>
            <person name="Tamura T."/>
            <person name="Hosoyama A."/>
        </authorList>
    </citation>
    <scope>NUCLEOTIDE SEQUENCE [LARGE SCALE GENOMIC DNA]</scope>
    <source>
        <strain evidence="4 5">ATCC 31267</strain>
    </source>
</reference>
<dbReference type="SUPFAM" id="SSF53474">
    <property type="entry name" value="alpha/beta-Hydrolases"/>
    <property type="match status" value="1"/>
</dbReference>
<dbReference type="PANTHER" id="PTHR43194:SF2">
    <property type="entry name" value="PEROXISOMAL MEMBRANE PROTEIN LPX1"/>
    <property type="match status" value="1"/>
</dbReference>
<protein>
    <recommendedName>
        <fullName evidence="2">AB hydrolase-1 domain-containing protein</fullName>
    </recommendedName>
</protein>
<dbReference type="Proteomes" id="UP000302139">
    <property type="component" value="Unassembled WGS sequence"/>
</dbReference>
<comment type="caution">
    <text evidence="3">The sequence shown here is derived from an EMBL/GenBank/DDBJ whole genome shotgun (WGS) entry which is preliminary data.</text>
</comment>
<proteinExistence type="predicted"/>
<gene>
    <name evidence="3" type="ORF">SAV14893_089920</name>
    <name evidence="4" type="ORF">SAV31267_093390</name>
</gene>
<feature type="domain" description="AB hydrolase-1" evidence="2">
    <location>
        <begin position="38"/>
        <end position="264"/>
    </location>
</feature>
<feature type="region of interest" description="Disordered" evidence="1">
    <location>
        <begin position="275"/>
        <end position="309"/>
    </location>
</feature>
<dbReference type="InterPro" id="IPR000073">
    <property type="entry name" value="AB_hydrolase_1"/>
</dbReference>
<dbReference type="Proteomes" id="UP000299211">
    <property type="component" value="Unassembled WGS sequence"/>
</dbReference>
<dbReference type="EMBL" id="BJHX01000002">
    <property type="protein sequence ID" value="GDY69599.1"/>
    <property type="molecule type" value="Genomic_DNA"/>
</dbReference>
<name>A0A4D4MDA8_STRAX</name>
<dbReference type="Gene3D" id="3.40.50.1820">
    <property type="entry name" value="alpha/beta hydrolase"/>
    <property type="match status" value="1"/>
</dbReference>
<evidence type="ECO:0000313" key="4">
    <source>
        <dbReference type="EMBL" id="GDY79854.1"/>
    </source>
</evidence>
<dbReference type="STRING" id="33903.AQJ43_35415"/>
<evidence type="ECO:0000313" key="5">
    <source>
        <dbReference type="Proteomes" id="UP000299211"/>
    </source>
</evidence>
<sequence>MPIRRRCEETRATWFERIVTRGGVRLSCRDWGGCGRPVVLLHGLAGHAGEWDTLAGALSPRYRVIAVDQRGHGASERFPREVSRAAYVADVVAVLDQLALHRPVLVGQSLGGHTAMLTAAAHPHLAHALVLVEAGPGGPNPRVQAEIGGWLDAWPTPFPSRESAVEFLGGGLVGEGWAAGLEERDGWWPCFDREIMVASLAEIAQRSFWDEWARITCPVLTVLGQSGIISPQESETMLRRLPVATAASVPGAGHDVHLERPAVLRHLIQEFLEENAAPRGPARRPGRGRDRGPGRLRGGGRHLQPPPPA</sequence>